<dbReference type="PANTHER" id="PTHR38790">
    <property type="entry name" value="2EXR DOMAIN-CONTAINING PROTEIN-RELATED"/>
    <property type="match status" value="1"/>
</dbReference>
<feature type="region of interest" description="Disordered" evidence="1">
    <location>
        <begin position="167"/>
        <end position="187"/>
    </location>
</feature>
<evidence type="ECO:0000313" key="3">
    <source>
        <dbReference type="Proteomes" id="UP000244855"/>
    </source>
</evidence>
<organism evidence="2 3">
    <name type="scientific">Periconia macrospinosa</name>
    <dbReference type="NCBI Taxonomy" id="97972"/>
    <lineage>
        <taxon>Eukaryota</taxon>
        <taxon>Fungi</taxon>
        <taxon>Dikarya</taxon>
        <taxon>Ascomycota</taxon>
        <taxon>Pezizomycotina</taxon>
        <taxon>Dothideomycetes</taxon>
        <taxon>Pleosporomycetidae</taxon>
        <taxon>Pleosporales</taxon>
        <taxon>Massarineae</taxon>
        <taxon>Periconiaceae</taxon>
        <taxon>Periconia</taxon>
    </lineage>
</organism>
<reference evidence="2 3" key="1">
    <citation type="journal article" date="2018" name="Sci. Rep.">
        <title>Comparative genomics provides insights into the lifestyle and reveals functional heterogeneity of dark septate endophytic fungi.</title>
        <authorList>
            <person name="Knapp D.G."/>
            <person name="Nemeth J.B."/>
            <person name="Barry K."/>
            <person name="Hainaut M."/>
            <person name="Henrissat B."/>
            <person name="Johnson J."/>
            <person name="Kuo A."/>
            <person name="Lim J.H.P."/>
            <person name="Lipzen A."/>
            <person name="Nolan M."/>
            <person name="Ohm R.A."/>
            <person name="Tamas L."/>
            <person name="Grigoriev I.V."/>
            <person name="Spatafora J.W."/>
            <person name="Nagy L.G."/>
            <person name="Kovacs G.M."/>
        </authorList>
    </citation>
    <scope>NUCLEOTIDE SEQUENCE [LARGE SCALE GENOMIC DNA]</scope>
    <source>
        <strain evidence="2 3">DSE2036</strain>
    </source>
</reference>
<dbReference type="OrthoDB" id="5413827at2759"/>
<evidence type="ECO:0000256" key="1">
    <source>
        <dbReference type="SAM" id="MobiDB-lite"/>
    </source>
</evidence>
<gene>
    <name evidence="2" type="ORF">DM02DRAFT_676761</name>
</gene>
<keyword evidence="3" id="KW-1185">Reference proteome</keyword>
<dbReference type="EMBL" id="KZ805580">
    <property type="protein sequence ID" value="PVH93568.1"/>
    <property type="molecule type" value="Genomic_DNA"/>
</dbReference>
<protein>
    <submittedName>
        <fullName evidence="2">Uncharacterized protein</fullName>
    </submittedName>
</protein>
<sequence length="275" mass="31471">MSSNEQPTNPKITPCRFLSLPPELRNRIYALVLGGKMMAVSPYYSPEDSTTMHHPVLRAYFLPLNYCDLESTRDRHPLSLTQVCRDIRTETEALPFALNRIVQLCNEPQRIFGPEAKENAEEAARYGPLYGLLDRLSVVQRHAIRSIELDGALTRYVYRRLMPQSTSSTTDTFDVDESADGAAPSWPRNWNQQEVDLPGLEKLVLQVDDAALTLFPFFVNRFFWEQELQGAMKFLRRGELSKEECWGRYGLDKTNILGLTTFGNWAESYVLALNI</sequence>
<name>A0A2V1D6B4_9PLEO</name>
<accession>A0A2V1D6B4</accession>
<evidence type="ECO:0000313" key="2">
    <source>
        <dbReference type="EMBL" id="PVH93568.1"/>
    </source>
</evidence>
<dbReference type="Proteomes" id="UP000244855">
    <property type="component" value="Unassembled WGS sequence"/>
</dbReference>
<dbReference type="AlphaFoldDB" id="A0A2V1D6B4"/>
<proteinExistence type="predicted"/>